<dbReference type="PANTHER" id="PTHR46623:SF6">
    <property type="entry name" value="ALPHA_BETA-HYDROLASES SUPERFAMILY PROTEIN"/>
    <property type="match status" value="1"/>
</dbReference>
<dbReference type="InterPro" id="IPR002925">
    <property type="entry name" value="Dienelactn_hydro"/>
</dbReference>
<gene>
    <name evidence="2" type="ORF">RIF23_03110</name>
</gene>
<organism evidence="2 3">
    <name type="scientific">Lipingzhangella rawalii</name>
    <dbReference type="NCBI Taxonomy" id="2055835"/>
    <lineage>
        <taxon>Bacteria</taxon>
        <taxon>Bacillati</taxon>
        <taxon>Actinomycetota</taxon>
        <taxon>Actinomycetes</taxon>
        <taxon>Streptosporangiales</taxon>
        <taxon>Nocardiopsidaceae</taxon>
        <taxon>Lipingzhangella</taxon>
    </lineage>
</organism>
<dbReference type="InterPro" id="IPR051049">
    <property type="entry name" value="Dienelactone_hydrolase-like"/>
</dbReference>
<evidence type="ECO:0000259" key="1">
    <source>
        <dbReference type="Pfam" id="PF01738"/>
    </source>
</evidence>
<dbReference type="SUPFAM" id="SSF53474">
    <property type="entry name" value="alpha/beta-Hydrolases"/>
    <property type="match status" value="1"/>
</dbReference>
<comment type="caution">
    <text evidence="2">The sequence shown here is derived from an EMBL/GenBank/DDBJ whole genome shotgun (WGS) entry which is preliminary data.</text>
</comment>
<protein>
    <submittedName>
        <fullName evidence="2">Dienelactone hydrolase family protein</fullName>
    </submittedName>
</protein>
<evidence type="ECO:0000313" key="3">
    <source>
        <dbReference type="Proteomes" id="UP001250214"/>
    </source>
</evidence>
<keyword evidence="3" id="KW-1185">Reference proteome</keyword>
<feature type="domain" description="Dienelactone hydrolase" evidence="1">
    <location>
        <begin position="12"/>
        <end position="231"/>
    </location>
</feature>
<name>A0ABU2H2R9_9ACTN</name>
<evidence type="ECO:0000313" key="2">
    <source>
        <dbReference type="EMBL" id="MDS1269282.1"/>
    </source>
</evidence>
<dbReference type="PANTHER" id="PTHR46623">
    <property type="entry name" value="CARBOXYMETHYLENEBUTENOLIDASE-RELATED"/>
    <property type="match status" value="1"/>
</dbReference>
<dbReference type="InterPro" id="IPR029058">
    <property type="entry name" value="AB_hydrolase_fold"/>
</dbReference>
<dbReference type="Proteomes" id="UP001250214">
    <property type="component" value="Unassembled WGS sequence"/>
</dbReference>
<reference evidence="3" key="1">
    <citation type="submission" date="2023-07" db="EMBL/GenBank/DDBJ databases">
        <title>Novel species in the genus Lipingzhangella isolated from Sambhar Salt Lake.</title>
        <authorList>
            <person name="Jiya N."/>
            <person name="Kajale S."/>
            <person name="Sharma A."/>
        </authorList>
    </citation>
    <scope>NUCLEOTIDE SEQUENCE [LARGE SCALE GENOMIC DNA]</scope>
    <source>
        <strain evidence="3">LS1_29</strain>
    </source>
</reference>
<dbReference type="RefSeq" id="WP_310911234.1">
    <property type="nucleotide sequence ID" value="NZ_JAVLVT010000001.1"/>
</dbReference>
<dbReference type="Gene3D" id="3.40.50.1820">
    <property type="entry name" value="alpha/beta hydrolase"/>
    <property type="match status" value="1"/>
</dbReference>
<keyword evidence="2" id="KW-0378">Hydrolase</keyword>
<accession>A0ABU2H2R9</accession>
<dbReference type="Pfam" id="PF01738">
    <property type="entry name" value="DLH"/>
    <property type="match status" value="1"/>
</dbReference>
<dbReference type="EMBL" id="JAVLVT010000001">
    <property type="protein sequence ID" value="MDS1269282.1"/>
    <property type="molecule type" value="Genomic_DNA"/>
</dbReference>
<dbReference type="GO" id="GO:0016787">
    <property type="term" value="F:hydrolase activity"/>
    <property type="evidence" value="ECO:0007669"/>
    <property type="project" value="UniProtKB-KW"/>
</dbReference>
<proteinExistence type="predicted"/>
<sequence length="234" mass="25246">MTGEWTRTRGLNAYMASPVAGPRRSGMLVLPMVTGIGAQVREYAHGMASAGVTAVVWDPFEGRSSDNSSGEELLSLMGQLDDAAVCAEQVRLLDHMFEDLGLAQVGVLGWCMGGRFALLLAAQDGRLANCVAYHPTVPEEPWANHTEDPVARCAQIAAPVQLIYPGADHLVSHTVFRALQERLQQRSAAATHVSVYPEAEHGFMDAWKRGSVVNLAATRQSWATAMAFIQATLD</sequence>